<proteinExistence type="predicted"/>
<protein>
    <submittedName>
        <fullName evidence="1">Uncharacterized protein</fullName>
    </submittedName>
</protein>
<reference evidence="1" key="1">
    <citation type="submission" date="2020-11" db="EMBL/GenBank/DDBJ databases">
        <authorList>
            <consortium name="DOE Joint Genome Institute"/>
            <person name="Ahrendt S."/>
            <person name="Riley R."/>
            <person name="Andreopoulos W."/>
            <person name="Labutti K."/>
            <person name="Pangilinan J."/>
            <person name="Ruiz-Duenas F.J."/>
            <person name="Barrasa J.M."/>
            <person name="Sanchez-Garcia M."/>
            <person name="Camarero S."/>
            <person name="Miyauchi S."/>
            <person name="Serrano A."/>
            <person name="Linde D."/>
            <person name="Babiker R."/>
            <person name="Drula E."/>
            <person name="Ayuso-Fernandez I."/>
            <person name="Pacheco R."/>
            <person name="Padilla G."/>
            <person name="Ferreira P."/>
            <person name="Barriuso J."/>
            <person name="Kellner H."/>
            <person name="Castanera R."/>
            <person name="Alfaro M."/>
            <person name="Ramirez L."/>
            <person name="Pisabarro A.G."/>
            <person name="Kuo A."/>
            <person name="Tritt A."/>
            <person name="Lipzen A."/>
            <person name="He G."/>
            <person name="Yan M."/>
            <person name="Ng V."/>
            <person name="Cullen D."/>
            <person name="Martin F."/>
            <person name="Rosso M.-N."/>
            <person name="Henrissat B."/>
            <person name="Hibbett D."/>
            <person name="Martinez A.T."/>
            <person name="Grigoriev I.V."/>
        </authorList>
    </citation>
    <scope>NUCLEOTIDE SEQUENCE</scope>
    <source>
        <strain evidence="1">CIRM-BRFM 674</strain>
    </source>
</reference>
<dbReference type="EMBL" id="MU155432">
    <property type="protein sequence ID" value="KAF9473576.1"/>
    <property type="molecule type" value="Genomic_DNA"/>
</dbReference>
<comment type="caution">
    <text evidence="1">The sequence shown here is derived from an EMBL/GenBank/DDBJ whole genome shotgun (WGS) entry which is preliminary data.</text>
</comment>
<sequence length="189" mass="20751">MCCSDQYIFFPSNLVRLVGLLHPSSNQQLNAQCLVFVHASGVANQVNATTLAAFPITLDDVFVVITAPSFIKAPFYHIAVVESVPGIPLFLQPSLVILTSKDTSALSFQERNTNNAGKIALKNLSTTAVASSLFLAHRPLLIGLFLYTSLARSDRISIAIWTMYIRKESNTSIIRTGDYGVICVYLRLR</sequence>
<dbReference type="AlphaFoldDB" id="A0A9P5YR30"/>
<organism evidence="1 2">
    <name type="scientific">Pholiota conissans</name>
    <dbReference type="NCBI Taxonomy" id="109636"/>
    <lineage>
        <taxon>Eukaryota</taxon>
        <taxon>Fungi</taxon>
        <taxon>Dikarya</taxon>
        <taxon>Basidiomycota</taxon>
        <taxon>Agaricomycotina</taxon>
        <taxon>Agaricomycetes</taxon>
        <taxon>Agaricomycetidae</taxon>
        <taxon>Agaricales</taxon>
        <taxon>Agaricineae</taxon>
        <taxon>Strophariaceae</taxon>
        <taxon>Pholiota</taxon>
    </lineage>
</organism>
<name>A0A9P5YR30_9AGAR</name>
<evidence type="ECO:0000313" key="2">
    <source>
        <dbReference type="Proteomes" id="UP000807469"/>
    </source>
</evidence>
<evidence type="ECO:0000313" key="1">
    <source>
        <dbReference type="EMBL" id="KAF9473576.1"/>
    </source>
</evidence>
<keyword evidence="2" id="KW-1185">Reference proteome</keyword>
<accession>A0A9P5YR30</accession>
<gene>
    <name evidence="1" type="ORF">BDN70DRAFT_375815</name>
</gene>
<dbReference type="Proteomes" id="UP000807469">
    <property type="component" value="Unassembled WGS sequence"/>
</dbReference>